<dbReference type="SUPFAM" id="SSF46565">
    <property type="entry name" value="Chaperone J-domain"/>
    <property type="match status" value="1"/>
</dbReference>
<dbReference type="AlphaFoldDB" id="A0A3D8TPY9"/>
<accession>A0A3D8TPY9</accession>
<keyword evidence="6" id="KW-1185">Reference proteome</keyword>
<evidence type="ECO:0000313" key="5">
    <source>
        <dbReference type="EMBL" id="RDX00958.1"/>
    </source>
</evidence>
<evidence type="ECO:0000256" key="3">
    <source>
        <dbReference type="SAM" id="Coils"/>
    </source>
</evidence>
<reference evidence="6" key="1">
    <citation type="submission" date="2015-04" db="EMBL/GenBank/DDBJ databases">
        <authorList>
            <person name="Schardt J."/>
            <person name="Mueller-Herbst S."/>
            <person name="Scherer S."/>
            <person name="Huptas C."/>
        </authorList>
    </citation>
    <scope>NUCLEOTIDE SEQUENCE [LARGE SCALE GENOMIC DNA]</scope>
    <source>
        <strain evidence="6">Kiel-L1</strain>
    </source>
</reference>
<sequence>MNEWEILGIEPTNDLKMVKRAYAAKLKTTHPQDKPAEFQELKEAFDNISKRLKNQKEESFDLREVDFIVKNEENNFENRYVNLATATEWQNSSIIYFQSELTKLYDSLDSRYASQKWQAFFQEIETWNMEQILMAHQSAEVFVAQYFMVLPKAVSMFLIETFQISFHLNDDTDAGADIFDLPDFNFYAYEGLTSEQLEAFYQLRYNAYLYLVHEDVNNAEYFLNQAEEIYEKDSDLLTLRALISIRRDLGLLTVNYQSFLVSSEILKKALALDPKNDTARFYYILLSARATKKITSAAENFVAQTDGGYGVHITLLKGYIYFFANKYKEAISEWEQLSDGWKKTVHDERKKAYSHLFYASNDEKEKEILRKNLKEVKRENKIYRNVTWIGWTITIIFILKLLIEYGENLN</sequence>
<name>A0A3D8TPY9_9LIST</name>
<organism evidence="5 6">
    <name type="scientific">Listeria kieliensis</name>
    <dbReference type="NCBI Taxonomy" id="1621700"/>
    <lineage>
        <taxon>Bacteria</taxon>
        <taxon>Bacillati</taxon>
        <taxon>Bacillota</taxon>
        <taxon>Bacilli</taxon>
        <taxon>Bacillales</taxon>
        <taxon>Listeriaceae</taxon>
        <taxon>Listeria</taxon>
    </lineage>
</organism>
<dbReference type="Gene3D" id="1.25.40.10">
    <property type="entry name" value="Tetratricopeptide repeat domain"/>
    <property type="match status" value="1"/>
</dbReference>
<feature type="coiled-coil region" evidence="3">
    <location>
        <begin position="359"/>
        <end position="386"/>
    </location>
</feature>
<evidence type="ECO:0000259" key="4">
    <source>
        <dbReference type="PROSITE" id="PS50076"/>
    </source>
</evidence>
<dbReference type="InterPro" id="IPR011990">
    <property type="entry name" value="TPR-like_helical_dom_sf"/>
</dbReference>
<keyword evidence="3" id="KW-0175">Coiled coil</keyword>
<feature type="domain" description="J" evidence="4">
    <location>
        <begin position="2"/>
        <end position="64"/>
    </location>
</feature>
<evidence type="ECO:0000256" key="2">
    <source>
        <dbReference type="ARBA" id="ARBA00023016"/>
    </source>
</evidence>
<protein>
    <recommendedName>
        <fullName evidence="4">J domain-containing protein</fullName>
    </recommendedName>
</protein>
<dbReference type="GO" id="GO:0006260">
    <property type="term" value="P:DNA replication"/>
    <property type="evidence" value="ECO:0007669"/>
    <property type="project" value="UniProtKB-KW"/>
</dbReference>
<evidence type="ECO:0000256" key="1">
    <source>
        <dbReference type="ARBA" id="ARBA00022705"/>
    </source>
</evidence>
<dbReference type="RefSeq" id="WP_115753206.1">
    <property type="nucleotide sequence ID" value="NZ_LARY01000002.1"/>
</dbReference>
<proteinExistence type="predicted"/>
<keyword evidence="1" id="KW-0235">DNA replication</keyword>
<dbReference type="EMBL" id="LARY01000002">
    <property type="protein sequence ID" value="RDX00958.1"/>
    <property type="molecule type" value="Genomic_DNA"/>
</dbReference>
<dbReference type="Gene3D" id="1.10.287.110">
    <property type="entry name" value="DnaJ domain"/>
    <property type="match status" value="1"/>
</dbReference>
<comment type="caution">
    <text evidence="5">The sequence shown here is derived from an EMBL/GenBank/DDBJ whole genome shotgun (WGS) entry which is preliminary data.</text>
</comment>
<dbReference type="InterPro" id="IPR036869">
    <property type="entry name" value="J_dom_sf"/>
</dbReference>
<evidence type="ECO:0000313" key="6">
    <source>
        <dbReference type="Proteomes" id="UP000257055"/>
    </source>
</evidence>
<dbReference type="SUPFAM" id="SSF48452">
    <property type="entry name" value="TPR-like"/>
    <property type="match status" value="1"/>
</dbReference>
<gene>
    <name evidence="5" type="ORF">UR08_08320</name>
</gene>
<dbReference type="Proteomes" id="UP000257055">
    <property type="component" value="Unassembled WGS sequence"/>
</dbReference>
<dbReference type="PROSITE" id="PS50076">
    <property type="entry name" value="DNAJ_2"/>
    <property type="match status" value="1"/>
</dbReference>
<dbReference type="InterPro" id="IPR001623">
    <property type="entry name" value="DnaJ_domain"/>
</dbReference>
<keyword evidence="2" id="KW-0346">Stress response</keyword>